<name>A0A7T5ELY2_9BACL</name>
<protein>
    <submittedName>
        <fullName evidence="1">Uncharacterized protein</fullName>
    </submittedName>
</protein>
<dbReference type="EMBL" id="CP066308">
    <property type="protein sequence ID" value="QQE75039.1"/>
    <property type="molecule type" value="Genomic_DNA"/>
</dbReference>
<evidence type="ECO:0000313" key="2">
    <source>
        <dbReference type="EMBL" id="QUO42125.1"/>
    </source>
</evidence>
<keyword evidence="4" id="KW-1185">Reference proteome</keyword>
<dbReference type="Proteomes" id="UP000595847">
    <property type="component" value="Chromosome"/>
</dbReference>
<evidence type="ECO:0000313" key="1">
    <source>
        <dbReference type="EMBL" id="QQE75039.1"/>
    </source>
</evidence>
<dbReference type="AlphaFoldDB" id="A0A7T5ELY2"/>
<organism evidence="1 3">
    <name type="scientific">Brevibacillus composti</name>
    <dbReference type="NCBI Taxonomy" id="2796470"/>
    <lineage>
        <taxon>Bacteria</taxon>
        <taxon>Bacillati</taxon>
        <taxon>Bacillota</taxon>
        <taxon>Bacilli</taxon>
        <taxon>Bacillales</taxon>
        <taxon>Paenibacillaceae</taxon>
        <taxon>Brevibacillus</taxon>
    </lineage>
</organism>
<accession>A0A7T5ELY2</accession>
<proteinExistence type="predicted"/>
<dbReference type="Proteomes" id="UP000677234">
    <property type="component" value="Chromosome"/>
</dbReference>
<reference evidence="1 3" key="1">
    <citation type="submission" date="2020-12" db="EMBL/GenBank/DDBJ databases">
        <title>strain FJAT-54423T represents a novel species of the genus Brevibacillus.</title>
        <authorList>
            <person name="Tang R."/>
        </authorList>
    </citation>
    <scope>NUCLEOTIDE SEQUENCE [LARGE SCALE GENOMIC DNA]</scope>
    <source>
        <strain evidence="1 3">FJAT-54423</strain>
    </source>
</reference>
<dbReference type="EMBL" id="CP073708">
    <property type="protein sequence ID" value="QUO42125.1"/>
    <property type="molecule type" value="Genomic_DNA"/>
</dbReference>
<evidence type="ECO:0000313" key="4">
    <source>
        <dbReference type="Proteomes" id="UP000677234"/>
    </source>
</evidence>
<dbReference type="KEGG" id="bcop:JD108_03585"/>
<sequence length="154" mass="17807">MLHVQEADPLPGLESPGFRYEERIRSIEVFRFDQELTRRLFFENEKGSVCGYLKLSGNGFSGWGEYRLPNTKKPFDLVGWASVYMNLKGLNIAQAFQLLQGKEENWGRIRKELAESALMDLSSTLETPFLLPHHGDFPIKQQYIMEHAESYVSF</sequence>
<evidence type="ECO:0000313" key="3">
    <source>
        <dbReference type="Proteomes" id="UP000595847"/>
    </source>
</evidence>
<reference evidence="2" key="2">
    <citation type="submission" date="2021-04" db="EMBL/GenBank/DDBJ databases">
        <title>Brevibacillus composti FJAT-54423, complete genome.</title>
        <authorList>
            <person name="Tang R."/>
        </authorList>
    </citation>
    <scope>NUCLEOTIDE SEQUENCE</scope>
    <source>
        <strain evidence="2">FJAT-54424</strain>
    </source>
</reference>
<gene>
    <name evidence="1" type="ORF">JD108_03585</name>
    <name evidence="2" type="ORF">KDJ56_03590</name>
</gene>
<dbReference type="RefSeq" id="WP_061575815.1">
    <property type="nucleotide sequence ID" value="NZ_CP066308.1"/>
</dbReference>